<gene>
    <name evidence="2" type="ORF">DWX20_01035</name>
</gene>
<keyword evidence="1" id="KW-0472">Membrane</keyword>
<dbReference type="Proteomes" id="UP000284731">
    <property type="component" value="Unassembled WGS sequence"/>
</dbReference>
<dbReference type="Pfam" id="PF04304">
    <property type="entry name" value="DUF454"/>
    <property type="match status" value="1"/>
</dbReference>
<feature type="transmembrane region" description="Helical" evidence="1">
    <location>
        <begin position="6"/>
        <end position="39"/>
    </location>
</feature>
<feature type="transmembrane region" description="Helical" evidence="1">
    <location>
        <begin position="75"/>
        <end position="93"/>
    </location>
</feature>
<evidence type="ECO:0000256" key="1">
    <source>
        <dbReference type="SAM" id="Phobius"/>
    </source>
</evidence>
<dbReference type="EMBL" id="QRWX01000001">
    <property type="protein sequence ID" value="RGT57661.1"/>
    <property type="molecule type" value="Genomic_DNA"/>
</dbReference>
<protein>
    <submittedName>
        <fullName evidence="2">DUF454 domain-containing protein</fullName>
    </submittedName>
</protein>
<keyword evidence="1" id="KW-1133">Transmembrane helix</keyword>
<dbReference type="PIRSF" id="PIRSF016789">
    <property type="entry name" value="DUF454"/>
    <property type="match status" value="1"/>
</dbReference>
<keyword evidence="1" id="KW-0812">Transmembrane</keyword>
<reference evidence="2 3" key="1">
    <citation type="submission" date="2018-08" db="EMBL/GenBank/DDBJ databases">
        <title>A genome reference for cultivated species of the human gut microbiota.</title>
        <authorList>
            <person name="Zou Y."/>
            <person name="Xue W."/>
            <person name="Luo G."/>
        </authorList>
    </citation>
    <scope>NUCLEOTIDE SEQUENCE [LARGE SCALE GENOMIC DNA]</scope>
    <source>
        <strain evidence="2 3">AF18-46</strain>
    </source>
</reference>
<dbReference type="GeneID" id="89621207"/>
<organism evidence="2 3">
    <name type="scientific">Solobacterium moorei</name>
    <dbReference type="NCBI Taxonomy" id="102148"/>
    <lineage>
        <taxon>Bacteria</taxon>
        <taxon>Bacillati</taxon>
        <taxon>Bacillota</taxon>
        <taxon>Erysipelotrichia</taxon>
        <taxon>Erysipelotrichales</taxon>
        <taxon>Erysipelotrichaceae</taxon>
        <taxon>Solobacterium</taxon>
    </lineage>
</organism>
<dbReference type="InterPro" id="IPR007401">
    <property type="entry name" value="DUF454"/>
</dbReference>
<name>A0A412PHM0_9FIRM</name>
<comment type="caution">
    <text evidence="2">The sequence shown here is derived from an EMBL/GenBank/DDBJ whole genome shotgun (WGS) entry which is preliminary data.</text>
</comment>
<dbReference type="PANTHER" id="PTHR35813:SF1">
    <property type="entry name" value="INNER MEMBRANE PROTEIN YBAN"/>
    <property type="match status" value="1"/>
</dbReference>
<evidence type="ECO:0000313" key="2">
    <source>
        <dbReference type="EMBL" id="RGT57661.1"/>
    </source>
</evidence>
<sequence>MNSKKIFWIVLGCVSLGVGAIGAFIPLLPSFPFLLLAAFSYSKSSERLHNWFINTKIYKNNLESHLNGKGMTKAAKIRVMCTVSAFMLFGFVMMIRKSLYIPCAILGVVWLFHMIYFIWGVKTREEDSAE</sequence>
<feature type="transmembrane region" description="Helical" evidence="1">
    <location>
        <begin position="99"/>
        <end position="119"/>
    </location>
</feature>
<evidence type="ECO:0000313" key="3">
    <source>
        <dbReference type="Proteomes" id="UP000284731"/>
    </source>
</evidence>
<dbReference type="GO" id="GO:0005886">
    <property type="term" value="C:plasma membrane"/>
    <property type="evidence" value="ECO:0007669"/>
    <property type="project" value="TreeGrafter"/>
</dbReference>
<dbReference type="PANTHER" id="PTHR35813">
    <property type="entry name" value="INNER MEMBRANE PROTEIN YBAN"/>
    <property type="match status" value="1"/>
</dbReference>
<dbReference type="RefSeq" id="WP_006524905.1">
    <property type="nucleotide sequence ID" value="NZ_AP028934.1"/>
</dbReference>
<dbReference type="AlphaFoldDB" id="A0A412PHM0"/>
<proteinExistence type="predicted"/>
<accession>A0A412PHM0</accession>